<dbReference type="EMBL" id="BT134288">
    <property type="protein sequence ID" value="AFK34083.1"/>
    <property type="molecule type" value="mRNA"/>
</dbReference>
<protein>
    <submittedName>
        <fullName evidence="1">Uncharacterized protein</fullName>
    </submittedName>
</protein>
<reference evidence="1" key="1">
    <citation type="submission" date="2012-05" db="EMBL/GenBank/DDBJ databases">
        <authorList>
            <person name="Krishnakumar V."/>
            <person name="Cheung F."/>
            <person name="Xiao Y."/>
            <person name="Chan A."/>
            <person name="Moskal W.A."/>
            <person name="Town C.D."/>
        </authorList>
    </citation>
    <scope>NUCLEOTIDE SEQUENCE</scope>
</reference>
<organism evidence="1">
    <name type="scientific">Lotus japonicus</name>
    <name type="common">Lotus corniculatus var. japonicus</name>
    <dbReference type="NCBI Taxonomy" id="34305"/>
    <lineage>
        <taxon>Eukaryota</taxon>
        <taxon>Viridiplantae</taxon>
        <taxon>Streptophyta</taxon>
        <taxon>Embryophyta</taxon>
        <taxon>Tracheophyta</taxon>
        <taxon>Spermatophyta</taxon>
        <taxon>Magnoliopsida</taxon>
        <taxon>eudicotyledons</taxon>
        <taxon>Gunneridae</taxon>
        <taxon>Pentapetalae</taxon>
        <taxon>rosids</taxon>
        <taxon>fabids</taxon>
        <taxon>Fabales</taxon>
        <taxon>Fabaceae</taxon>
        <taxon>Papilionoideae</taxon>
        <taxon>50 kb inversion clade</taxon>
        <taxon>NPAAA clade</taxon>
        <taxon>Hologalegina</taxon>
        <taxon>robinioid clade</taxon>
        <taxon>Loteae</taxon>
        <taxon>Lotus</taxon>
    </lineage>
</organism>
<accession>I3S1E1</accession>
<sequence length="62" mass="7145">MYGGNFSELRFVLSIDPEVFRYNILLKILLLRRNFNGFWLVLGYAVVRSPGGCLLKAQESYS</sequence>
<evidence type="ECO:0000313" key="1">
    <source>
        <dbReference type="EMBL" id="AFK34083.1"/>
    </source>
</evidence>
<name>I3S1E1_LOTJA</name>
<proteinExistence type="evidence at transcript level"/>
<dbReference type="AlphaFoldDB" id="I3S1E1"/>